<evidence type="ECO:0000313" key="1">
    <source>
        <dbReference type="EMBL" id="GER47716.1"/>
    </source>
</evidence>
<name>A0A5A7QRV7_STRAF</name>
<protein>
    <submittedName>
        <fullName evidence="1">Vps51/Vps67 family (Components of vesiculartransport) protein</fullName>
    </submittedName>
</protein>
<evidence type="ECO:0000313" key="2">
    <source>
        <dbReference type="Proteomes" id="UP000325081"/>
    </source>
</evidence>
<reference evidence="2" key="1">
    <citation type="journal article" date="2019" name="Curr. Biol.">
        <title>Genome Sequence of Striga asiatica Provides Insight into the Evolution of Plant Parasitism.</title>
        <authorList>
            <person name="Yoshida S."/>
            <person name="Kim S."/>
            <person name="Wafula E.K."/>
            <person name="Tanskanen J."/>
            <person name="Kim Y.M."/>
            <person name="Honaas L."/>
            <person name="Yang Z."/>
            <person name="Spallek T."/>
            <person name="Conn C.E."/>
            <person name="Ichihashi Y."/>
            <person name="Cheong K."/>
            <person name="Cui S."/>
            <person name="Der J.P."/>
            <person name="Gundlach H."/>
            <person name="Jiao Y."/>
            <person name="Hori C."/>
            <person name="Ishida J.K."/>
            <person name="Kasahara H."/>
            <person name="Kiba T."/>
            <person name="Kim M.S."/>
            <person name="Koo N."/>
            <person name="Laohavisit A."/>
            <person name="Lee Y.H."/>
            <person name="Lumba S."/>
            <person name="McCourt P."/>
            <person name="Mortimer J.C."/>
            <person name="Mutuku J.M."/>
            <person name="Nomura T."/>
            <person name="Sasaki-Sekimoto Y."/>
            <person name="Seto Y."/>
            <person name="Wang Y."/>
            <person name="Wakatake T."/>
            <person name="Sakakibara H."/>
            <person name="Demura T."/>
            <person name="Yamaguchi S."/>
            <person name="Yoneyama K."/>
            <person name="Manabe R.I."/>
            <person name="Nelson D.C."/>
            <person name="Schulman A.H."/>
            <person name="Timko M.P."/>
            <person name="dePamphilis C.W."/>
            <person name="Choi D."/>
            <person name="Shirasu K."/>
        </authorList>
    </citation>
    <scope>NUCLEOTIDE SEQUENCE [LARGE SCALE GENOMIC DNA]</scope>
    <source>
        <strain evidence="2">cv. UVA1</strain>
    </source>
</reference>
<comment type="caution">
    <text evidence="1">The sequence shown here is derived from an EMBL/GenBank/DDBJ whole genome shotgun (WGS) entry which is preliminary data.</text>
</comment>
<organism evidence="1 2">
    <name type="scientific">Striga asiatica</name>
    <name type="common">Asiatic witchweed</name>
    <name type="synonym">Buchnera asiatica</name>
    <dbReference type="NCBI Taxonomy" id="4170"/>
    <lineage>
        <taxon>Eukaryota</taxon>
        <taxon>Viridiplantae</taxon>
        <taxon>Streptophyta</taxon>
        <taxon>Embryophyta</taxon>
        <taxon>Tracheophyta</taxon>
        <taxon>Spermatophyta</taxon>
        <taxon>Magnoliopsida</taxon>
        <taxon>eudicotyledons</taxon>
        <taxon>Gunneridae</taxon>
        <taxon>Pentapetalae</taxon>
        <taxon>asterids</taxon>
        <taxon>lamiids</taxon>
        <taxon>Lamiales</taxon>
        <taxon>Orobanchaceae</taxon>
        <taxon>Buchnereae</taxon>
        <taxon>Striga</taxon>
    </lineage>
</organism>
<accession>A0A5A7QRV7</accession>
<keyword evidence="2" id="KW-1185">Reference proteome</keyword>
<proteinExistence type="predicted"/>
<dbReference type="AlphaFoldDB" id="A0A5A7QRV7"/>
<gene>
    <name evidence="1" type="ORF">STAS_24826</name>
</gene>
<dbReference type="Proteomes" id="UP000325081">
    <property type="component" value="Unassembled WGS sequence"/>
</dbReference>
<sequence>MIEQKLATFFLNFLPARSYGHPTDPIRKVVQALADLRFNLQAKSLILLLESEGAHKANEVTAPTNQAEHIFDPLYELKAKSRKTSTQEWLCWEGDQRYDRFEFCSKCVCLRTTCHSAIDRVLPSNSPTVAAVEKPVLAISLVFVNVSHGICCYRDGLAPHHRPKMQVALYSTGRVPYIYLTFPALSIEKEFLKDIRLTEVWAGERSDLRDEIQRGKEARGRCCRRRSSKLESLSDSGLGGHRINGTRSVTANYL</sequence>
<dbReference type="EMBL" id="BKCP01008037">
    <property type="protein sequence ID" value="GER47716.1"/>
    <property type="molecule type" value="Genomic_DNA"/>
</dbReference>